<dbReference type="PANTHER" id="PTHR43135:SF3">
    <property type="entry name" value="ALPHA-D-RIBOSE 1-METHYLPHOSPHONATE 5-TRIPHOSPHATE DIPHOSPHATASE"/>
    <property type="match status" value="1"/>
</dbReference>
<dbReference type="Proteomes" id="UP000787672">
    <property type="component" value="Unassembled WGS sequence"/>
</dbReference>
<keyword evidence="3" id="KW-1185">Reference proteome</keyword>
<accession>A0ABS6FBR1</accession>
<dbReference type="RefSeq" id="WP_216632418.1">
    <property type="nucleotide sequence ID" value="NZ_JAHLQN010000001.1"/>
</dbReference>
<comment type="caution">
    <text evidence="2">The sequence shown here is derived from an EMBL/GenBank/DDBJ whole genome shotgun (WGS) entry which is preliminary data.</text>
</comment>
<dbReference type="EMBL" id="JAHLQN010000001">
    <property type="protein sequence ID" value="MBU5627007.1"/>
    <property type="molecule type" value="Genomic_DNA"/>
</dbReference>
<dbReference type="Pfam" id="PF01979">
    <property type="entry name" value="Amidohydro_1"/>
    <property type="match status" value="1"/>
</dbReference>
<evidence type="ECO:0000259" key="1">
    <source>
        <dbReference type="Pfam" id="PF01979"/>
    </source>
</evidence>
<protein>
    <submittedName>
        <fullName evidence="2">Amidohydrolase family protein</fullName>
    </submittedName>
</protein>
<sequence>MKTYLKARLLIDGTGADPIENPVLVMEDDRIKEVGPASRIEIPSGAAVIDRGDEVLIPGLIDSHCHAGEDSKRGESVREQHMKPDAHRALRGYVSLHNDLMCGVTTMRLLGDGGGFIDKILRDSINCGEIEGPRLLVCCLPIRPSHGTAPEIAEFVGADGVDEVRKRVRQAIFHGADVIKLFTSNISNGDTFLDYLKGDLTGVAAYTKEEMAVAVEEAHRCGKKVAAHCIGGPAIRWGLEAGIDSLEHVNLLEESDIPYFLQYGGYISDPNLHLFFDPVKGFESPLNKSWVWDDLPDWWHQKVWKSRENTRRVMGKALKEGVKFALATDLNHGGLWLEAKYFVQEIGATPMQALQACTRNGADCCGILEETGTLEAGKYADVVSLSGNPLENIEHLKDVRMVVKQGTLIRQ</sequence>
<reference evidence="2 3" key="1">
    <citation type="submission" date="2021-06" db="EMBL/GenBank/DDBJ databases">
        <authorList>
            <person name="Sun Q."/>
            <person name="Li D."/>
        </authorList>
    </citation>
    <scope>NUCLEOTIDE SEQUENCE [LARGE SCALE GENOMIC DNA]</scope>
    <source>
        <strain evidence="2 3">MSJ-2</strain>
    </source>
</reference>
<organism evidence="2 3">
    <name type="scientific">Dysosmobacter acutus</name>
    <dbReference type="NCBI Taxonomy" id="2841504"/>
    <lineage>
        <taxon>Bacteria</taxon>
        <taxon>Bacillati</taxon>
        <taxon>Bacillota</taxon>
        <taxon>Clostridia</taxon>
        <taxon>Eubacteriales</taxon>
        <taxon>Oscillospiraceae</taxon>
        <taxon>Dysosmobacter</taxon>
    </lineage>
</organism>
<name>A0ABS6FBR1_9FIRM</name>
<gene>
    <name evidence="2" type="ORF">KQI82_08820</name>
</gene>
<dbReference type="InterPro" id="IPR006680">
    <property type="entry name" value="Amidohydro-rel"/>
</dbReference>
<dbReference type="InterPro" id="IPR051781">
    <property type="entry name" value="Metallo-dep_Hydrolase"/>
</dbReference>
<feature type="domain" description="Amidohydrolase-related" evidence="1">
    <location>
        <begin position="55"/>
        <end position="408"/>
    </location>
</feature>
<evidence type="ECO:0000313" key="3">
    <source>
        <dbReference type="Proteomes" id="UP000787672"/>
    </source>
</evidence>
<proteinExistence type="predicted"/>
<evidence type="ECO:0000313" key="2">
    <source>
        <dbReference type="EMBL" id="MBU5627007.1"/>
    </source>
</evidence>
<dbReference type="PANTHER" id="PTHR43135">
    <property type="entry name" value="ALPHA-D-RIBOSE 1-METHYLPHOSPHONATE 5-TRIPHOSPHATE DIPHOSPHATASE"/>
    <property type="match status" value="1"/>
</dbReference>